<reference evidence="1 2" key="1">
    <citation type="submission" date="2024-10" db="EMBL/GenBank/DDBJ databases">
        <authorList>
            <person name="Yibar A."/>
            <person name="Saticioglu I.B."/>
            <person name="Duman M."/>
            <person name="Ajmi N."/>
            <person name="Gurler F."/>
            <person name="Ay H."/>
            <person name="Onuk E."/>
            <person name="Guler S."/>
            <person name="Romalde J.L."/>
        </authorList>
    </citation>
    <scope>NUCLEOTIDE SEQUENCE [LARGE SCALE GENOMIC DNA]</scope>
    <source>
        <strain evidence="1 2">1-TCBS-B</strain>
    </source>
</reference>
<keyword evidence="2" id="KW-1185">Reference proteome</keyword>
<dbReference type="SUPFAM" id="SSF58104">
    <property type="entry name" value="Methyl-accepting chemotaxis protein (MCP) signaling domain"/>
    <property type="match status" value="1"/>
</dbReference>
<organism evidence="1 2">
    <name type="scientific">Vibrio barjaei</name>
    <dbReference type="NCBI Taxonomy" id="1676683"/>
    <lineage>
        <taxon>Bacteria</taxon>
        <taxon>Pseudomonadati</taxon>
        <taxon>Pseudomonadota</taxon>
        <taxon>Gammaproteobacteria</taxon>
        <taxon>Vibrionales</taxon>
        <taxon>Vibrionaceae</taxon>
        <taxon>Vibrio</taxon>
    </lineage>
</organism>
<dbReference type="RefSeq" id="WP_394630259.1">
    <property type="nucleotide sequence ID" value="NZ_JBIHSF010000011.1"/>
</dbReference>
<dbReference type="Proteomes" id="UP001607125">
    <property type="component" value="Unassembled WGS sequence"/>
</dbReference>
<protein>
    <submittedName>
        <fullName evidence="1">Uncharacterized protein</fullName>
    </submittedName>
</protein>
<name>A0ABW7IR01_9VIBR</name>
<dbReference type="EMBL" id="JBIHSF010000011">
    <property type="protein sequence ID" value="MFH0263520.1"/>
    <property type="molecule type" value="Genomic_DNA"/>
</dbReference>
<proteinExistence type="predicted"/>
<comment type="caution">
    <text evidence="1">The sequence shown here is derived from an EMBL/GenBank/DDBJ whole genome shotgun (WGS) entry which is preliminary data.</text>
</comment>
<evidence type="ECO:0000313" key="2">
    <source>
        <dbReference type="Proteomes" id="UP001607125"/>
    </source>
</evidence>
<sequence length="302" mass="33101">MEKFVAASKFAFSIALIVMAASIYNFTQEARQLRLELPTLLAQVDSTAQKITPVIQEIKNIQEIVPQILAQSEEYQRLIPEVLKRIDDVNQQVPVIVTEVAQVREAIPPILNETQKWHQSVPDILAEVDKTNTTVRQTNQQIAATNKQIPLILSESAALRKEVPDIITQAEGLVQQAEQAGREASKGAVSGVIGGILSSPFQLVDKITEVSADTFGLKENDSYTKKDRELHKEAVEALVKSPKSGKAKTWSNRSSGNSGVVSIQSMKDLSESRCFSILSRLTIASGPDKGTHSVTTDKCIKL</sequence>
<dbReference type="Gene3D" id="1.10.287.950">
    <property type="entry name" value="Methyl-accepting chemotaxis protein"/>
    <property type="match status" value="1"/>
</dbReference>
<evidence type="ECO:0000313" key="1">
    <source>
        <dbReference type="EMBL" id="MFH0263520.1"/>
    </source>
</evidence>
<accession>A0ABW7IR01</accession>
<gene>
    <name evidence="1" type="ORF">ACGRH2_24260</name>
</gene>